<feature type="signal peptide" evidence="1">
    <location>
        <begin position="1"/>
        <end position="19"/>
    </location>
</feature>
<dbReference type="EMBL" id="HAHN01000134">
    <property type="protein sequence ID" value="SNX33892.1"/>
    <property type="molecule type" value="Transcribed_RNA"/>
</dbReference>
<reference evidence="2" key="1">
    <citation type="submission" date="2017-05" db="EMBL/GenBank/DDBJ databases">
        <authorList>
            <person name="QRISCLOUD D."/>
        </authorList>
    </citation>
    <scope>NUCLEOTIDE SEQUENCE</scope>
</reference>
<reference evidence="2" key="2">
    <citation type="submission" date="2019-05" db="EMBL/GenBank/DDBJ databases">
        <title>Unravelling the molecular evolution of spider venoms.</title>
        <authorList>
            <person name="Pineda S."/>
        </authorList>
    </citation>
    <scope>NUCLEOTIDE SEQUENCE</scope>
</reference>
<feature type="chain" id="PRO_5036357416" evidence="1">
    <location>
        <begin position="20"/>
        <end position="199"/>
    </location>
</feature>
<dbReference type="EMBL" id="HAHN01000120">
    <property type="protein sequence ID" value="SNX33760.1"/>
    <property type="molecule type" value="Transcribed_RNA"/>
</dbReference>
<evidence type="ECO:0000313" key="2">
    <source>
        <dbReference type="EMBL" id="SNX33760.1"/>
    </source>
</evidence>
<evidence type="ECO:0000256" key="1">
    <source>
        <dbReference type="SAM" id="SignalP"/>
    </source>
</evidence>
<sequence length="199" mass="22599">MKFVFFSSIVILGFGLVISDNDCSRMRRGTCFSGLETYFNQPSDLFKTADELTEICPIFINALQCLENFLNECPEEDFLNRTFEERYGKGVSVIHELCTEGSDLRNNYLKTSPCLKPHAGELRDCNPSFQDYEDLFGVDVNLIQETEDIFTFQCMTEIKSSGCIVKTSANHCGIAAATVAFRGVIAFHQRPHTRYCFEM</sequence>
<dbReference type="PANTHER" id="PTHR33964:SF1">
    <property type="entry name" value="RE45066P"/>
    <property type="match status" value="1"/>
</dbReference>
<protein>
    <submittedName>
        <fullName evidence="2">U69-Liphistoxin-Lth1a_1</fullName>
    </submittedName>
</protein>
<name>A0A4Q8K2X8_9ARAC</name>
<accession>A0A4Q8K2X8</accession>
<dbReference type="AlphaFoldDB" id="A0A4Q8K2X8"/>
<dbReference type="PANTHER" id="PTHR33964">
    <property type="entry name" value="RE45066P-RELATED"/>
    <property type="match status" value="1"/>
</dbReference>
<keyword evidence="1" id="KW-0732">Signal</keyword>
<organism evidence="2">
    <name type="scientific">Liphistius thaleban</name>
    <dbReference type="NCBI Taxonomy" id="1905330"/>
    <lineage>
        <taxon>Eukaryota</taxon>
        <taxon>Metazoa</taxon>
        <taxon>Ecdysozoa</taxon>
        <taxon>Arthropoda</taxon>
        <taxon>Chelicerata</taxon>
        <taxon>Arachnida</taxon>
        <taxon>Araneae</taxon>
        <taxon>Mesothelae</taxon>
        <taxon>Liphistiidae</taxon>
        <taxon>Liphistius</taxon>
    </lineage>
</organism>
<proteinExistence type="predicted"/>